<dbReference type="GO" id="GO:0003677">
    <property type="term" value="F:DNA binding"/>
    <property type="evidence" value="ECO:0007669"/>
    <property type="project" value="UniProtKB-KW"/>
</dbReference>
<evidence type="ECO:0000256" key="2">
    <source>
        <dbReference type="ARBA" id="ARBA00010752"/>
    </source>
</evidence>
<dbReference type="Pfam" id="PF00712">
    <property type="entry name" value="DNA_pol3_beta"/>
    <property type="match status" value="1"/>
</dbReference>
<gene>
    <name evidence="12" type="ORF">UFOPK3339_00186</name>
</gene>
<dbReference type="SUPFAM" id="SSF55979">
    <property type="entry name" value="DNA clamp"/>
    <property type="match status" value="3"/>
</dbReference>
<evidence type="ECO:0000256" key="7">
    <source>
        <dbReference type="ARBA" id="ARBA00022932"/>
    </source>
</evidence>
<dbReference type="GO" id="GO:0005737">
    <property type="term" value="C:cytoplasm"/>
    <property type="evidence" value="ECO:0007669"/>
    <property type="project" value="UniProtKB-SubCell"/>
</dbReference>
<name>A0A6J7CGI8_9ZZZZ</name>
<evidence type="ECO:0000256" key="8">
    <source>
        <dbReference type="ARBA" id="ARBA00023125"/>
    </source>
</evidence>
<feature type="domain" description="DNA polymerase III beta sliding clamp N-terminal" evidence="9">
    <location>
        <begin position="1"/>
        <end position="118"/>
    </location>
</feature>
<keyword evidence="6" id="KW-0235">DNA replication</keyword>
<dbReference type="AlphaFoldDB" id="A0A6J7CGI8"/>
<dbReference type="PANTHER" id="PTHR30478">
    <property type="entry name" value="DNA POLYMERASE III SUBUNIT BETA"/>
    <property type="match status" value="1"/>
</dbReference>
<evidence type="ECO:0000256" key="6">
    <source>
        <dbReference type="ARBA" id="ARBA00022705"/>
    </source>
</evidence>
<dbReference type="NCBIfam" id="TIGR00663">
    <property type="entry name" value="dnan"/>
    <property type="match status" value="1"/>
</dbReference>
<keyword evidence="3" id="KW-0963">Cytoplasm</keyword>
<evidence type="ECO:0000313" key="12">
    <source>
        <dbReference type="EMBL" id="CAB4856741.1"/>
    </source>
</evidence>
<dbReference type="InterPro" id="IPR046938">
    <property type="entry name" value="DNA_clamp_sf"/>
</dbReference>
<evidence type="ECO:0000256" key="1">
    <source>
        <dbReference type="ARBA" id="ARBA00004496"/>
    </source>
</evidence>
<dbReference type="GO" id="GO:0008408">
    <property type="term" value="F:3'-5' exonuclease activity"/>
    <property type="evidence" value="ECO:0007669"/>
    <property type="project" value="InterPro"/>
</dbReference>
<feature type="domain" description="DNA polymerase III beta sliding clamp central" evidence="10">
    <location>
        <begin position="129"/>
        <end position="245"/>
    </location>
</feature>
<keyword evidence="4" id="KW-0808">Transferase</keyword>
<evidence type="ECO:0000259" key="10">
    <source>
        <dbReference type="Pfam" id="PF02767"/>
    </source>
</evidence>
<keyword evidence="7" id="KW-0239">DNA-directed DNA polymerase</keyword>
<dbReference type="InterPro" id="IPR022637">
    <property type="entry name" value="DNA_polIII_beta_cen"/>
</dbReference>
<dbReference type="GO" id="GO:0009360">
    <property type="term" value="C:DNA polymerase III complex"/>
    <property type="evidence" value="ECO:0007669"/>
    <property type="project" value="InterPro"/>
</dbReference>
<dbReference type="Pfam" id="PF02767">
    <property type="entry name" value="DNA_pol3_beta_2"/>
    <property type="match status" value="1"/>
</dbReference>
<keyword evidence="8" id="KW-0238">DNA-binding</keyword>
<dbReference type="Pfam" id="PF02768">
    <property type="entry name" value="DNA_pol3_beta_3"/>
    <property type="match status" value="1"/>
</dbReference>
<evidence type="ECO:0000256" key="5">
    <source>
        <dbReference type="ARBA" id="ARBA00022695"/>
    </source>
</evidence>
<proteinExistence type="inferred from homology"/>
<dbReference type="InterPro" id="IPR001001">
    <property type="entry name" value="DNA_polIII_beta"/>
</dbReference>
<dbReference type="InterPro" id="IPR022634">
    <property type="entry name" value="DNA_polIII_beta_N"/>
</dbReference>
<dbReference type="GO" id="GO:0003887">
    <property type="term" value="F:DNA-directed DNA polymerase activity"/>
    <property type="evidence" value="ECO:0007669"/>
    <property type="project" value="UniProtKB-KW"/>
</dbReference>
<evidence type="ECO:0000256" key="3">
    <source>
        <dbReference type="ARBA" id="ARBA00022490"/>
    </source>
</evidence>
<protein>
    <submittedName>
        <fullName evidence="12">Unannotated protein</fullName>
    </submittedName>
</protein>
<evidence type="ECO:0000259" key="9">
    <source>
        <dbReference type="Pfam" id="PF00712"/>
    </source>
</evidence>
<keyword evidence="5" id="KW-0548">Nucleotidyltransferase</keyword>
<evidence type="ECO:0000259" key="11">
    <source>
        <dbReference type="Pfam" id="PF02768"/>
    </source>
</evidence>
<dbReference type="EMBL" id="CAFBLF010000015">
    <property type="protein sequence ID" value="CAB4856741.1"/>
    <property type="molecule type" value="Genomic_DNA"/>
</dbReference>
<evidence type="ECO:0000256" key="4">
    <source>
        <dbReference type="ARBA" id="ARBA00022679"/>
    </source>
</evidence>
<dbReference type="InterPro" id="IPR022635">
    <property type="entry name" value="DNA_polIII_beta_C"/>
</dbReference>
<dbReference type="SMART" id="SM00480">
    <property type="entry name" value="POL3Bc"/>
    <property type="match status" value="1"/>
</dbReference>
<reference evidence="12" key="1">
    <citation type="submission" date="2020-05" db="EMBL/GenBank/DDBJ databases">
        <authorList>
            <person name="Chiriac C."/>
            <person name="Salcher M."/>
            <person name="Ghai R."/>
            <person name="Kavagutti S V."/>
        </authorList>
    </citation>
    <scope>NUCLEOTIDE SEQUENCE</scope>
</reference>
<accession>A0A6J7CGI8</accession>
<dbReference type="Gene3D" id="3.10.150.10">
    <property type="entry name" value="DNA Polymerase III, subunit A, domain 2"/>
    <property type="match status" value="3"/>
</dbReference>
<dbReference type="GO" id="GO:0006271">
    <property type="term" value="P:DNA strand elongation involved in DNA replication"/>
    <property type="evidence" value="ECO:0007669"/>
    <property type="project" value="TreeGrafter"/>
</dbReference>
<comment type="similarity">
    <text evidence="2">Belongs to the beta sliding clamp family.</text>
</comment>
<feature type="domain" description="DNA polymerase III beta sliding clamp C-terminal" evidence="11">
    <location>
        <begin position="262"/>
        <end position="351"/>
    </location>
</feature>
<organism evidence="12">
    <name type="scientific">freshwater metagenome</name>
    <dbReference type="NCBI Taxonomy" id="449393"/>
    <lineage>
        <taxon>unclassified sequences</taxon>
        <taxon>metagenomes</taxon>
        <taxon>ecological metagenomes</taxon>
    </lineage>
</organism>
<comment type="subcellular location">
    <subcellularLocation>
        <location evidence="1">Cytoplasm</location>
    </subcellularLocation>
</comment>
<dbReference type="PANTHER" id="PTHR30478:SF0">
    <property type="entry name" value="BETA SLIDING CLAMP"/>
    <property type="match status" value="1"/>
</dbReference>
<dbReference type="CDD" id="cd00140">
    <property type="entry name" value="beta_clamp"/>
    <property type="match status" value="1"/>
</dbReference>
<sequence length="383" mass="40630">MKFQSNKDVLSQAVIFVTKLLTSKNTNPTLAGVRIDAADNGVTFASFDHDVSTRTTIEGDVGASGSVLVSGKLLADIVTRLPGDTVTVSLQENKLIVSSGTAKFNMSVMPLNEYPNLPEVPPAIGSFDGEQLAEAIAQVGVAALKDDGQPAIMNISVELSAENISFTATDRYRIASRDVAWTTTGVTEPSQILVPARVLIEAGKMFQAEQTVTMSLLSGGDRELVAISAGNRVVTSSLAKGSFPKVRGLLDEKGGGAAYAIVLSSDLIDATRRVSLVLERDGAIKYTFSKEGVLLETSAAETASAQETVDAHLVGDDIFVWLKPRLVIDGVAGAHSEFVRLGFTPSSDPVKAGPVLFTAHSSKDAESIEQAYRYLMQPNLLNR</sequence>